<dbReference type="STRING" id="46223.SAMN05421852_109107"/>
<evidence type="ECO:0000313" key="3">
    <source>
        <dbReference type="Proteomes" id="UP000199545"/>
    </source>
</evidence>
<dbReference type="Gene3D" id="3.30.70.1900">
    <property type="match status" value="1"/>
</dbReference>
<protein>
    <submittedName>
        <fullName evidence="2">CRISPR-associated endoribonuclease Cas6</fullName>
    </submittedName>
</protein>
<gene>
    <name evidence="2" type="ORF">SAMN05421852_109107</name>
</gene>
<dbReference type="Gene3D" id="3.30.70.1890">
    <property type="match status" value="1"/>
</dbReference>
<evidence type="ECO:0000259" key="1">
    <source>
        <dbReference type="Pfam" id="PF10040"/>
    </source>
</evidence>
<dbReference type="EMBL" id="FORR01000009">
    <property type="protein sequence ID" value="SFJ43359.1"/>
    <property type="molecule type" value="Genomic_DNA"/>
</dbReference>
<proteinExistence type="predicted"/>
<dbReference type="OrthoDB" id="425607at2"/>
<reference evidence="2 3" key="1">
    <citation type="submission" date="2016-10" db="EMBL/GenBank/DDBJ databases">
        <authorList>
            <person name="de Groot N.N."/>
        </authorList>
    </citation>
    <scope>NUCLEOTIDE SEQUENCE [LARGE SCALE GENOMIC DNA]</scope>
    <source>
        <strain evidence="2 3">DSM 44778</strain>
    </source>
</reference>
<sequence length="249" mass="29070">MEKNQEHSGIYRLHLHVRPQARLESPGILARRLHAFILEAIQRVNPELSQRLHDGKERQAFSVYLDSDMIFIHSPAREVIHSLQKRLLLDSSIDLIDWQGTVQEIHTQLFAKEEIMRQFTPKFTLKFVTPTTFYQQGNYYPLPELVRLFSSATKVLEMCEGQVLSRSDIETWVRKIRIEYASFTTERVDFGKFNVIGFRGKLTLNLKALPPEEQERLWILAVYGSLMGFGYKTAWGLGQTRLEPFCQRL</sequence>
<dbReference type="Pfam" id="PF10040">
    <property type="entry name" value="CRISPR_Cas6"/>
    <property type="match status" value="1"/>
</dbReference>
<evidence type="ECO:0000313" key="2">
    <source>
        <dbReference type="EMBL" id="SFJ43359.1"/>
    </source>
</evidence>
<dbReference type="CDD" id="cd21141">
    <property type="entry name" value="Cas6_III-like"/>
    <property type="match status" value="1"/>
</dbReference>
<keyword evidence="3" id="KW-1185">Reference proteome</keyword>
<dbReference type="InterPro" id="IPR045747">
    <property type="entry name" value="CRISPR-assoc_prot_Cas6_N_sf"/>
</dbReference>
<dbReference type="InterPro" id="IPR019267">
    <property type="entry name" value="CRISPR-assoc_Cas6_C"/>
</dbReference>
<organism evidence="2 3">
    <name type="scientific">Thermoflavimicrobium dichotomicum</name>
    <dbReference type="NCBI Taxonomy" id="46223"/>
    <lineage>
        <taxon>Bacteria</taxon>
        <taxon>Bacillati</taxon>
        <taxon>Bacillota</taxon>
        <taxon>Bacilli</taxon>
        <taxon>Bacillales</taxon>
        <taxon>Thermoactinomycetaceae</taxon>
        <taxon>Thermoflavimicrobium</taxon>
    </lineage>
</organism>
<feature type="domain" description="CRISPR-associated protein Cas6 C-terminal" evidence="1">
    <location>
        <begin position="125"/>
        <end position="240"/>
    </location>
</feature>
<dbReference type="Proteomes" id="UP000199545">
    <property type="component" value="Unassembled WGS sequence"/>
</dbReference>
<accession>A0A1I3RCH5</accession>
<dbReference type="AlphaFoldDB" id="A0A1I3RCH5"/>
<dbReference type="RefSeq" id="WP_093230222.1">
    <property type="nucleotide sequence ID" value="NZ_FORR01000009.1"/>
</dbReference>
<name>A0A1I3RCH5_9BACL</name>